<dbReference type="GO" id="GO:0007018">
    <property type="term" value="P:microtubule-based movement"/>
    <property type="evidence" value="ECO:0007669"/>
    <property type="project" value="InterPro"/>
</dbReference>
<accession>A0A2C6LEH1</accession>
<keyword evidence="5" id="KW-1185">Reference proteome</keyword>
<feature type="region of interest" description="Disordered" evidence="2">
    <location>
        <begin position="295"/>
        <end position="336"/>
    </location>
</feature>
<dbReference type="PANTHER" id="PTHR24115">
    <property type="entry name" value="KINESIN-RELATED"/>
    <property type="match status" value="1"/>
</dbReference>
<feature type="binding site" evidence="1">
    <location>
        <begin position="118"/>
        <end position="125"/>
    </location>
    <ligand>
        <name>ATP</name>
        <dbReference type="ChEBI" id="CHEBI:30616"/>
    </ligand>
</feature>
<feature type="compositionally biased region" description="Basic and acidic residues" evidence="2">
    <location>
        <begin position="306"/>
        <end position="322"/>
    </location>
</feature>
<proteinExistence type="inferred from homology"/>
<feature type="region of interest" description="Disordered" evidence="2">
    <location>
        <begin position="990"/>
        <end position="1033"/>
    </location>
</feature>
<dbReference type="OrthoDB" id="332271at2759"/>
<comment type="caution">
    <text evidence="4">The sequence shown here is derived from an EMBL/GenBank/DDBJ whole genome shotgun (WGS) entry which is preliminary data.</text>
</comment>
<keyword evidence="1" id="KW-0505">Motor protein</keyword>
<name>A0A2C6LEH1_9APIC</name>
<sequence>MEGKGPPFDVMEVEAQTCVRLRPLSLQRIEEGARPAYILEGSNSLLVNSDHVIEDPEVVSALSDVIAEQGLQHGRVEFSLDGKIYDETASTSILYAEQVQPFVIQLTEGISSTVLTYGPCGSGKTFSLFGSLDHPGMVSCALHDLFAHIASYRSASSAQKKPYSPILLSWDGAGNSDRLKTPPKNDSLQYEFSVRCSYVEIRKNSIVDLFKCAADYATTDLLPTLSIVQRSGPPVEEAVTIQGLTERPVTHIDESVREILKAAAFQKARDRLFPDLPASSIFRIIVERACITKDGKFSKDSSSPIRDQKQDKKDYVNNKESSDIPDSTGLSPSHSSDPCMVDITLASLTFVETPGTEALMIPSSSIPGVNAISPDGIPHEESLFFLTEILLRLANKQSESSLFSNSQKDEDILSLCEASVTTQLLQPQLTGHSNLLLLITLDPADTSLSVSIPVLRFASSFSGCLRHLCVNRIPIEKSHLRSLHVALLRRYRELLALQEKREDEKALRYFASRLGDRIIIEDEKDLSTHNDPSPNLHRTSWWRVSPTELQKRMFDVKEDLKKLRQQILLGGYSDWEKLEGCRLSCLLEILSSLKDRLFLRSMLNDDEESPTAVYYRQIRELSRRPIALMPFHGKRQDSSSSSSSSPSPLRRNERSVFFSEDTKVYDDKQYSHHHGEGEERFSMSSMRKGMKSRSLSPTSRLWNLRADSSRFSQHSRSDSSFHHSGSSSCDEGGFFNSFGRQSRKEETDFLSSSSPAARANTFRISHGNSHQGRFHTKEKSRSFNRFLSEGGISRCFGSLGDDSAHPFCDVGVRMRYKPFTNDSYKKPPASSFPVKAYNITRQQRGFHNVSVCTPQPDAEATGPSVMSRRGHFFPSDGFVSLPIAGRQPPQEGALQNIVQSYTVNENRGSPYSFYEAPSQSEYLVPSALPDMAPVVITRRTRAAFPGGEDGRSRRGWQDSYAGTREEDATSAPCIMPNVFVGMLTVSLNDESFESVPSQQSHRSRSSGSPPLPSRPSSSHADEVAKAMEELEKSLAEMRESLQWRDDQVKADVREKR</sequence>
<dbReference type="VEuPathDB" id="ToxoDB:CSUI_000332"/>
<keyword evidence="1" id="KW-0067">ATP-binding</keyword>
<reference evidence="4 5" key="1">
    <citation type="journal article" date="2017" name="Int. J. Parasitol.">
        <title>The genome of the protozoan parasite Cystoisospora suis and a reverse vaccinology approach to identify vaccine candidates.</title>
        <authorList>
            <person name="Palmieri N."/>
            <person name="Shrestha A."/>
            <person name="Ruttkowski B."/>
            <person name="Beck T."/>
            <person name="Vogl C."/>
            <person name="Tomley F."/>
            <person name="Blake D.P."/>
            <person name="Joachim A."/>
        </authorList>
    </citation>
    <scope>NUCLEOTIDE SEQUENCE [LARGE SCALE GENOMIC DNA]</scope>
    <source>
        <strain evidence="4 5">Wien I</strain>
    </source>
</reference>
<dbReference type="GO" id="GO:0005871">
    <property type="term" value="C:kinesin complex"/>
    <property type="evidence" value="ECO:0007669"/>
    <property type="project" value="TreeGrafter"/>
</dbReference>
<dbReference type="SUPFAM" id="SSF52540">
    <property type="entry name" value="P-loop containing nucleoside triphosphate hydrolases"/>
    <property type="match status" value="1"/>
</dbReference>
<keyword evidence="1" id="KW-0547">Nucleotide-binding</keyword>
<feature type="compositionally biased region" description="Low complexity" evidence="2">
    <location>
        <begin position="994"/>
        <end position="1018"/>
    </location>
</feature>
<evidence type="ECO:0000256" key="2">
    <source>
        <dbReference type="SAM" id="MobiDB-lite"/>
    </source>
</evidence>
<evidence type="ECO:0000313" key="4">
    <source>
        <dbReference type="EMBL" id="PHJ25819.1"/>
    </source>
</evidence>
<dbReference type="AlphaFoldDB" id="A0A2C6LEH1"/>
<dbReference type="PROSITE" id="PS50067">
    <property type="entry name" value="KINESIN_MOTOR_2"/>
    <property type="match status" value="1"/>
</dbReference>
<feature type="domain" description="Kinesin motor" evidence="3">
    <location>
        <begin position="14"/>
        <end position="464"/>
    </location>
</feature>
<feature type="compositionally biased region" description="Low complexity" evidence="2">
    <location>
        <begin position="638"/>
        <end position="648"/>
    </location>
</feature>
<comment type="similarity">
    <text evidence="1">Belongs to the TRAFAC class myosin-kinesin ATPase superfamily. Kinesin family.</text>
</comment>
<dbReference type="SMART" id="SM00129">
    <property type="entry name" value="KISc"/>
    <property type="match status" value="1"/>
</dbReference>
<dbReference type="EMBL" id="MIGC01000149">
    <property type="protein sequence ID" value="PHJ25819.1"/>
    <property type="molecule type" value="Genomic_DNA"/>
</dbReference>
<dbReference type="RefSeq" id="XP_067927465.1">
    <property type="nucleotide sequence ID" value="XM_068060566.1"/>
</dbReference>
<dbReference type="Gene3D" id="3.40.850.10">
    <property type="entry name" value="Kinesin motor domain"/>
    <property type="match status" value="1"/>
</dbReference>
<gene>
    <name evidence="4" type="ORF">CSUI_000332</name>
</gene>
<protein>
    <submittedName>
        <fullName evidence="4">Kinesin motor domain-containing protein</fullName>
    </submittedName>
</protein>
<feature type="region of interest" description="Disordered" evidence="2">
    <location>
        <begin position="943"/>
        <end position="968"/>
    </location>
</feature>
<feature type="region of interest" description="Disordered" evidence="2">
    <location>
        <begin position="630"/>
        <end position="653"/>
    </location>
</feature>
<dbReference type="GO" id="GO:0016887">
    <property type="term" value="F:ATP hydrolysis activity"/>
    <property type="evidence" value="ECO:0007669"/>
    <property type="project" value="TreeGrafter"/>
</dbReference>
<evidence type="ECO:0000259" key="3">
    <source>
        <dbReference type="PROSITE" id="PS50067"/>
    </source>
</evidence>
<dbReference type="Pfam" id="PF00225">
    <property type="entry name" value="Kinesin"/>
    <property type="match status" value="1"/>
</dbReference>
<evidence type="ECO:0000313" key="5">
    <source>
        <dbReference type="Proteomes" id="UP000221165"/>
    </source>
</evidence>
<feature type="compositionally biased region" description="Basic and acidic residues" evidence="2">
    <location>
        <begin position="1019"/>
        <end position="1033"/>
    </location>
</feature>
<dbReference type="InterPro" id="IPR027417">
    <property type="entry name" value="P-loop_NTPase"/>
</dbReference>
<dbReference type="GO" id="GO:0005874">
    <property type="term" value="C:microtubule"/>
    <property type="evidence" value="ECO:0007669"/>
    <property type="project" value="TreeGrafter"/>
</dbReference>
<feature type="compositionally biased region" description="Basic and acidic residues" evidence="2">
    <location>
        <begin position="668"/>
        <end position="681"/>
    </location>
</feature>
<dbReference type="GO" id="GO:0005524">
    <property type="term" value="F:ATP binding"/>
    <property type="evidence" value="ECO:0007669"/>
    <property type="project" value="UniProtKB-UniRule"/>
</dbReference>
<feature type="compositionally biased region" description="Low complexity" evidence="2">
    <location>
        <begin position="682"/>
        <end position="696"/>
    </location>
</feature>
<feature type="compositionally biased region" description="Polar residues" evidence="2">
    <location>
        <begin position="324"/>
        <end position="336"/>
    </location>
</feature>
<dbReference type="InterPro" id="IPR001752">
    <property type="entry name" value="Kinesin_motor_dom"/>
</dbReference>
<dbReference type="InterPro" id="IPR027640">
    <property type="entry name" value="Kinesin-like_fam"/>
</dbReference>
<dbReference type="GO" id="GO:0008017">
    <property type="term" value="F:microtubule binding"/>
    <property type="evidence" value="ECO:0007669"/>
    <property type="project" value="InterPro"/>
</dbReference>
<dbReference type="Proteomes" id="UP000221165">
    <property type="component" value="Unassembled WGS sequence"/>
</dbReference>
<dbReference type="PRINTS" id="PR00380">
    <property type="entry name" value="KINESINHEAVY"/>
</dbReference>
<dbReference type="GO" id="GO:0003777">
    <property type="term" value="F:microtubule motor activity"/>
    <property type="evidence" value="ECO:0007669"/>
    <property type="project" value="InterPro"/>
</dbReference>
<dbReference type="InterPro" id="IPR036961">
    <property type="entry name" value="Kinesin_motor_dom_sf"/>
</dbReference>
<organism evidence="4 5">
    <name type="scientific">Cystoisospora suis</name>
    <dbReference type="NCBI Taxonomy" id="483139"/>
    <lineage>
        <taxon>Eukaryota</taxon>
        <taxon>Sar</taxon>
        <taxon>Alveolata</taxon>
        <taxon>Apicomplexa</taxon>
        <taxon>Conoidasida</taxon>
        <taxon>Coccidia</taxon>
        <taxon>Eucoccidiorida</taxon>
        <taxon>Eimeriorina</taxon>
        <taxon>Sarcocystidae</taxon>
        <taxon>Cystoisospora</taxon>
    </lineage>
</organism>
<dbReference type="GeneID" id="94423777"/>
<feature type="region of interest" description="Disordered" evidence="2">
    <location>
        <begin position="668"/>
        <end position="698"/>
    </location>
</feature>
<evidence type="ECO:0000256" key="1">
    <source>
        <dbReference type="PROSITE-ProRule" id="PRU00283"/>
    </source>
</evidence>